<reference evidence="4" key="2">
    <citation type="submission" date="2021-04" db="EMBL/GenBank/DDBJ databases">
        <authorList>
            <person name="Podell S."/>
        </authorList>
    </citation>
    <scope>NUCLEOTIDE SEQUENCE</scope>
    <source>
        <strain evidence="4">Hildebrandi</strain>
    </source>
</reference>
<evidence type="ECO:0000313" key="6">
    <source>
        <dbReference type="Proteomes" id="UP000693970"/>
    </source>
</evidence>
<organism evidence="4 6">
    <name type="scientific">Nitzschia inconspicua</name>
    <dbReference type="NCBI Taxonomy" id="303405"/>
    <lineage>
        <taxon>Eukaryota</taxon>
        <taxon>Sar</taxon>
        <taxon>Stramenopiles</taxon>
        <taxon>Ochrophyta</taxon>
        <taxon>Bacillariophyta</taxon>
        <taxon>Bacillariophyceae</taxon>
        <taxon>Bacillariophycidae</taxon>
        <taxon>Bacillariales</taxon>
        <taxon>Bacillariaceae</taxon>
        <taxon>Nitzschia</taxon>
    </lineage>
</organism>
<keyword evidence="6" id="KW-1185">Reference proteome</keyword>
<dbReference type="EMBL" id="JAGRRH010000042">
    <property type="protein sequence ID" value="KAG7339069.1"/>
    <property type="molecule type" value="Genomic_DNA"/>
</dbReference>
<gene>
    <name evidence="3" type="ORF">IV203_021519</name>
    <name evidence="4" type="ORF">IV203_021524</name>
    <name evidence="5" type="ORF">IV203_021529</name>
    <name evidence="2" type="ORF">IV203_022717</name>
</gene>
<sequence>MNMNDNPNNDFDSTTTTETTVQCTICFCEMVTGSVRGGCLAVWTCISCRTSVLLVVQPTSQGNKFDREGQEEENGTRQPSQSPRGRT</sequence>
<accession>A0A9K3KH19</accession>
<protein>
    <submittedName>
        <fullName evidence="4">Uncharacterized protein</fullName>
    </submittedName>
</protein>
<evidence type="ECO:0000313" key="4">
    <source>
        <dbReference type="EMBL" id="KAG7343579.1"/>
    </source>
</evidence>
<comment type="caution">
    <text evidence="4">The sequence shown here is derived from an EMBL/GenBank/DDBJ whole genome shotgun (WGS) entry which is preliminary data.</text>
</comment>
<dbReference type="Proteomes" id="UP000693970">
    <property type="component" value="Unassembled WGS sequence"/>
</dbReference>
<proteinExistence type="predicted"/>
<dbReference type="EMBL" id="JAGRRH010000024">
    <property type="protein sequence ID" value="KAG7343574.1"/>
    <property type="molecule type" value="Genomic_DNA"/>
</dbReference>
<name>A0A9K3KH19_9STRA</name>
<reference evidence="4" key="1">
    <citation type="journal article" date="2021" name="Sci. Rep.">
        <title>Diploid genomic architecture of Nitzschia inconspicua, an elite biomass production diatom.</title>
        <authorList>
            <person name="Oliver A."/>
            <person name="Podell S."/>
            <person name="Pinowska A."/>
            <person name="Traller J.C."/>
            <person name="Smith S.R."/>
            <person name="McClure R."/>
            <person name="Beliaev A."/>
            <person name="Bohutskyi P."/>
            <person name="Hill E.A."/>
            <person name="Rabines A."/>
            <person name="Zheng H."/>
            <person name="Allen L.Z."/>
            <person name="Kuo A."/>
            <person name="Grigoriev I.V."/>
            <person name="Allen A.E."/>
            <person name="Hazlebeck D."/>
            <person name="Allen E.E."/>
        </authorList>
    </citation>
    <scope>NUCLEOTIDE SEQUENCE</scope>
    <source>
        <strain evidence="4">Hildebrandi</strain>
    </source>
</reference>
<feature type="compositionally biased region" description="Polar residues" evidence="1">
    <location>
        <begin position="76"/>
        <end position="87"/>
    </location>
</feature>
<dbReference type="AlphaFoldDB" id="A0A9K3KH19"/>
<evidence type="ECO:0000313" key="2">
    <source>
        <dbReference type="EMBL" id="KAG7339069.1"/>
    </source>
</evidence>
<dbReference type="EMBL" id="JAGRRH010000024">
    <property type="protein sequence ID" value="KAG7343584.1"/>
    <property type="molecule type" value="Genomic_DNA"/>
</dbReference>
<feature type="region of interest" description="Disordered" evidence="1">
    <location>
        <begin position="61"/>
        <end position="87"/>
    </location>
</feature>
<evidence type="ECO:0000256" key="1">
    <source>
        <dbReference type="SAM" id="MobiDB-lite"/>
    </source>
</evidence>
<evidence type="ECO:0000313" key="5">
    <source>
        <dbReference type="EMBL" id="KAG7343584.1"/>
    </source>
</evidence>
<evidence type="ECO:0000313" key="3">
    <source>
        <dbReference type="EMBL" id="KAG7343574.1"/>
    </source>
</evidence>
<dbReference type="EMBL" id="JAGRRH010000024">
    <property type="protein sequence ID" value="KAG7343579.1"/>
    <property type="molecule type" value="Genomic_DNA"/>
</dbReference>